<dbReference type="GO" id="GO:0006282">
    <property type="term" value="P:regulation of DNA repair"/>
    <property type="evidence" value="ECO:0007669"/>
    <property type="project" value="InterPro"/>
</dbReference>
<feature type="compositionally biased region" description="Low complexity" evidence="6">
    <location>
        <begin position="781"/>
        <end position="793"/>
    </location>
</feature>
<comment type="caution">
    <text evidence="9">The sequence shown here is derived from an EMBL/GenBank/DDBJ whole genome shotgun (WGS) entry which is preliminary data.</text>
</comment>
<dbReference type="PANTHER" id="PTHR12837">
    <property type="entry name" value="POLY ADP-RIBOSE GLYCOHYDROLASE"/>
    <property type="match status" value="1"/>
</dbReference>
<reference evidence="9" key="1">
    <citation type="submission" date="2023-10" db="EMBL/GenBank/DDBJ databases">
        <title>Genome assemblies of two species of porcelain crab, Petrolisthes cinctipes and Petrolisthes manimaculis (Anomura: Porcellanidae).</title>
        <authorList>
            <person name="Angst P."/>
        </authorList>
    </citation>
    <scope>NUCLEOTIDE SEQUENCE</scope>
    <source>
        <strain evidence="9">PB745_01</strain>
        <tissue evidence="9">Gill</tissue>
    </source>
</reference>
<feature type="binding site" evidence="5">
    <location>
        <position position="575"/>
    </location>
    <ligand>
        <name>substrate</name>
    </ligand>
</feature>
<evidence type="ECO:0000256" key="3">
    <source>
        <dbReference type="ARBA" id="ARBA00022801"/>
    </source>
</evidence>
<feature type="compositionally biased region" description="Polar residues" evidence="6">
    <location>
        <begin position="198"/>
        <end position="211"/>
    </location>
</feature>
<feature type="compositionally biased region" description="Gly residues" evidence="6">
    <location>
        <begin position="119"/>
        <end position="131"/>
    </location>
</feature>
<feature type="compositionally biased region" description="Low complexity" evidence="6">
    <location>
        <begin position="24"/>
        <end position="36"/>
    </location>
</feature>
<dbReference type="InterPro" id="IPR046372">
    <property type="entry name" value="PARG_cat_C"/>
</dbReference>
<dbReference type="GO" id="GO:0005634">
    <property type="term" value="C:nucleus"/>
    <property type="evidence" value="ECO:0007669"/>
    <property type="project" value="TreeGrafter"/>
</dbReference>
<evidence type="ECO:0000259" key="7">
    <source>
        <dbReference type="Pfam" id="PF05028"/>
    </source>
</evidence>
<feature type="compositionally biased region" description="Basic and acidic residues" evidence="6">
    <location>
        <begin position="166"/>
        <end position="180"/>
    </location>
</feature>
<sequence>MFMPSTSKGCKKRGEEISPTREGSSNSSQVIESSIECIDLESSLPDKQTAINMQPTGTKKQQEDSPSREHQKSIENHSNKEMEKNIEKTSRDLEKGQLEMSHKRKNKDEYDEVMEKYESGGGGGGGGGGGRRSADNKGKEGKGQGNSSSHKLYKKVTPRKSPKKSTQMEKNGHEKCKEASNLRSILASAAERRIKATVPSSSKAVSSTHQLSPDLFEDEDTDNRTKMGEQEVHWRGSPLSSLTTLSSTNLNLPSVSPSPTHTVMVKLPLSTSGPALPHPTSYTDVWDQHHVRMPCSPRSQYPLSKNSDVIVSRWSVICQALCRDMSSVEDFQKVVLEYNTRYASKWKFRGLQYLLERELEEEESEHFFHNTLPAIASLALRLPQLVTQAPPLLTKHTTHSVTFSQLQIASLLANAFFCTFPRRNAKGSETEYASYPDINFNRLFFHKEKRALEKLKCIINYFRRITIKEPTGNVTFTRQHISTSDLPSWLSCTNHLPRLHVDTVGLIEEAEGLLQVDFANKFLGGGVLGLGCVQEEIRFVLSPELLISRLFTQVLDNTEALIITGVEQFNSGNGYSSTFIWGGSCQDTTPRDLWGRRLCQVTAIDALHFTKQPQIQYRESFIKRELNKAYAGFRVLDKSTGAPIAVATGNWGCGAFRGNPRLKALIQLAACAYVGRDLAYFTFGDEKLRDDLVTMYIFLKENNVTVGALVQVLNQHGARGWGDGSDFFQYIYHSLRAYDSDTDSETTTTTKPLESDVPVSTHNSRGCPRVISDYFKRSGPSTSRSSSSSSSTSHKNPQSKPLPQSSYVTEGGAAIKDSLSEEKILQVLSECDRLIEGQKSKDKMSAECFSTSDDKHVRDACDRVLSKGEKRDNQGKEGMRRDEKKNKVLQSTGEPSRLLSVLDEIDTEVS</sequence>
<feature type="compositionally biased region" description="Basic residues" evidence="6">
    <location>
        <begin position="151"/>
        <end position="163"/>
    </location>
</feature>
<dbReference type="GO" id="GO:1990966">
    <property type="term" value="P:ATP generation from poly-ADP-D-ribose"/>
    <property type="evidence" value="ECO:0007669"/>
    <property type="project" value="TreeGrafter"/>
</dbReference>
<feature type="active site" evidence="4">
    <location>
        <position position="517"/>
    </location>
</feature>
<dbReference type="Proteomes" id="UP001286313">
    <property type="component" value="Unassembled WGS sequence"/>
</dbReference>
<keyword evidence="10" id="KW-1185">Reference proteome</keyword>
<protein>
    <recommendedName>
        <fullName evidence="2">poly(ADP-ribose) glycohydrolase</fullName>
        <ecNumber evidence="2">3.2.1.143</ecNumber>
    </recommendedName>
</protein>
<feature type="compositionally biased region" description="Basic and acidic residues" evidence="6">
    <location>
        <begin position="863"/>
        <end position="886"/>
    </location>
</feature>
<proteinExistence type="inferred from homology"/>
<organism evidence="9 10">
    <name type="scientific">Petrolisthes cinctipes</name>
    <name type="common">Flat porcelain crab</name>
    <dbReference type="NCBI Taxonomy" id="88211"/>
    <lineage>
        <taxon>Eukaryota</taxon>
        <taxon>Metazoa</taxon>
        <taxon>Ecdysozoa</taxon>
        <taxon>Arthropoda</taxon>
        <taxon>Crustacea</taxon>
        <taxon>Multicrustacea</taxon>
        <taxon>Malacostraca</taxon>
        <taxon>Eumalacostraca</taxon>
        <taxon>Eucarida</taxon>
        <taxon>Decapoda</taxon>
        <taxon>Pleocyemata</taxon>
        <taxon>Anomura</taxon>
        <taxon>Galatheoidea</taxon>
        <taxon>Porcellanidae</taxon>
        <taxon>Petrolisthes</taxon>
    </lineage>
</organism>
<evidence type="ECO:0000256" key="1">
    <source>
        <dbReference type="ARBA" id="ARBA00009545"/>
    </source>
</evidence>
<feature type="compositionally biased region" description="Basic and acidic residues" evidence="6">
    <location>
        <begin position="132"/>
        <end position="142"/>
    </location>
</feature>
<feature type="active site" evidence="4">
    <location>
        <position position="535"/>
    </location>
</feature>
<evidence type="ECO:0000256" key="6">
    <source>
        <dbReference type="SAM" id="MobiDB-lite"/>
    </source>
</evidence>
<dbReference type="GO" id="GO:0004649">
    <property type="term" value="F:poly(ADP-ribose) glycohydrolase activity"/>
    <property type="evidence" value="ECO:0007669"/>
    <property type="project" value="UniProtKB-EC"/>
</dbReference>
<dbReference type="PANTHER" id="PTHR12837:SF15">
    <property type="entry name" value="POLY(ADP-RIBOSE) GLYCOHYDROLASE"/>
    <property type="match status" value="1"/>
</dbReference>
<feature type="region of interest" description="Disordered" evidence="6">
    <location>
        <begin position="741"/>
        <end position="807"/>
    </location>
</feature>
<dbReference type="GO" id="GO:0009225">
    <property type="term" value="P:nucleotide-sugar metabolic process"/>
    <property type="evidence" value="ECO:0007669"/>
    <property type="project" value="TreeGrafter"/>
</dbReference>
<evidence type="ECO:0000313" key="9">
    <source>
        <dbReference type="EMBL" id="KAK3868999.1"/>
    </source>
</evidence>
<evidence type="ECO:0000256" key="2">
    <source>
        <dbReference type="ARBA" id="ARBA00012255"/>
    </source>
</evidence>
<feature type="domain" description="PARG helical" evidence="8">
    <location>
        <begin position="359"/>
        <end position="478"/>
    </location>
</feature>
<feature type="region of interest" description="Disordered" evidence="6">
    <location>
        <begin position="196"/>
        <end position="221"/>
    </location>
</feature>
<evidence type="ECO:0000313" key="10">
    <source>
        <dbReference type="Proteomes" id="UP001286313"/>
    </source>
</evidence>
<feature type="binding site" evidence="5">
    <location>
        <position position="534"/>
    </location>
    <ligand>
        <name>substrate</name>
    </ligand>
</feature>
<dbReference type="GO" id="GO:0005737">
    <property type="term" value="C:cytoplasm"/>
    <property type="evidence" value="ECO:0007669"/>
    <property type="project" value="TreeGrafter"/>
</dbReference>
<feature type="compositionally biased region" description="Polar residues" evidence="6">
    <location>
        <begin position="45"/>
        <end position="59"/>
    </location>
</feature>
<dbReference type="EC" id="3.2.1.143" evidence="2"/>
<dbReference type="EMBL" id="JAWQEG010002910">
    <property type="protein sequence ID" value="KAK3868999.1"/>
    <property type="molecule type" value="Genomic_DNA"/>
</dbReference>
<feature type="region of interest" description="Disordered" evidence="6">
    <location>
        <begin position="863"/>
        <end position="910"/>
    </location>
</feature>
<dbReference type="GO" id="GO:0005975">
    <property type="term" value="P:carbohydrate metabolic process"/>
    <property type="evidence" value="ECO:0007669"/>
    <property type="project" value="InterPro"/>
</dbReference>
<feature type="active site" evidence="4">
    <location>
        <position position="536"/>
    </location>
</feature>
<keyword evidence="3" id="KW-0378">Hydrolase</keyword>
<dbReference type="Pfam" id="PF20811">
    <property type="entry name" value="PARG_cat_N"/>
    <property type="match status" value="1"/>
</dbReference>
<feature type="compositionally biased region" description="Basic and acidic residues" evidence="6">
    <location>
        <begin position="60"/>
        <end position="101"/>
    </location>
</feature>
<dbReference type="Pfam" id="PF05028">
    <property type="entry name" value="PARG_cat_C"/>
    <property type="match status" value="1"/>
</dbReference>
<evidence type="ECO:0000256" key="5">
    <source>
        <dbReference type="PIRSR" id="PIRSR607724-2"/>
    </source>
</evidence>
<accession>A0AAE1F8U3</accession>
<evidence type="ECO:0000259" key="8">
    <source>
        <dbReference type="Pfam" id="PF20811"/>
    </source>
</evidence>
<dbReference type="InterPro" id="IPR048362">
    <property type="entry name" value="PARG_helical"/>
</dbReference>
<dbReference type="AlphaFoldDB" id="A0AAE1F8U3"/>
<feature type="domain" description="PARG catalytic Macro" evidence="7">
    <location>
        <begin position="487"/>
        <end position="689"/>
    </location>
</feature>
<feature type="region of interest" description="Disordered" evidence="6">
    <location>
        <begin position="1"/>
        <end position="180"/>
    </location>
</feature>
<feature type="binding site" evidence="5">
    <location>
        <position position="520"/>
    </location>
    <ligand>
        <name>substrate</name>
    </ligand>
</feature>
<dbReference type="InterPro" id="IPR007724">
    <property type="entry name" value="Poly_GlycHdrlase"/>
</dbReference>
<gene>
    <name evidence="9" type="ORF">Pcinc_025660</name>
</gene>
<evidence type="ECO:0000256" key="4">
    <source>
        <dbReference type="PIRSR" id="PIRSR607724-1"/>
    </source>
</evidence>
<feature type="compositionally biased region" description="Polar residues" evidence="6">
    <location>
        <begin position="794"/>
        <end position="807"/>
    </location>
</feature>
<comment type="similarity">
    <text evidence="1">Belongs to the poly(ADP-ribose) glycohydrolase family.</text>
</comment>
<name>A0AAE1F8U3_PETCI</name>